<keyword evidence="8" id="KW-1185">Reference proteome</keyword>
<evidence type="ECO:0000256" key="6">
    <source>
        <dbReference type="RuleBase" id="RU000436"/>
    </source>
</evidence>
<dbReference type="PANTHER" id="PTHR11691:SF37">
    <property type="entry name" value="INTERFERON OMEGA-1"/>
    <property type="match status" value="1"/>
</dbReference>
<dbReference type="eggNOG" id="ENOG502S65R">
    <property type="taxonomic scope" value="Eukaryota"/>
</dbReference>
<dbReference type="GeneID" id="103124874"/>
<dbReference type="Gene3D" id="1.20.1250.10">
    <property type="match status" value="1"/>
</dbReference>
<evidence type="ECO:0000256" key="5">
    <source>
        <dbReference type="ARBA" id="ARBA00023157"/>
    </source>
</evidence>
<dbReference type="FunFam" id="1.20.1250.10:FF:000001">
    <property type="entry name" value="Interferon alpha"/>
    <property type="match status" value="1"/>
</dbReference>
<dbReference type="Proteomes" id="UP001652624">
    <property type="component" value="Chromosome 10"/>
</dbReference>
<reference evidence="9" key="1">
    <citation type="submission" date="2025-08" db="UniProtKB">
        <authorList>
            <consortium name="RefSeq"/>
        </authorList>
    </citation>
    <scope>IDENTIFICATION</scope>
</reference>
<dbReference type="InParanoid" id="A0A1S3WRQ2"/>
<dbReference type="PRINTS" id="PR00266">
    <property type="entry name" value="INTERFERONAB"/>
</dbReference>
<gene>
    <name evidence="9" type="primary">LOC103124874</name>
</gene>
<dbReference type="RefSeq" id="XP_016049020.1">
    <property type="nucleotide sequence ID" value="XM_016193534.1"/>
</dbReference>
<sequence>MAFSVSSLVVLVMILSSPIYSTSCNLPLSLTLENQETVRALDQVGTVSLLSCLNYRTNFKFAKEQLDGQFQKAQAMSIVHETVQQVFHLFFLVNVSAAWDKTLLDLVRTGLHQQLEYLDSCLVQLGTEEDSALSYGSASLEMKRYFRRIRLYLKEKKYSVCAWEVVRVEIKRCFLFINKFIRTQGLEEERS</sequence>
<keyword evidence="4 6" id="KW-0051">Antiviral defense</keyword>
<evidence type="ECO:0000256" key="1">
    <source>
        <dbReference type="ARBA" id="ARBA00004613"/>
    </source>
</evidence>
<keyword evidence="3" id="KW-0964">Secreted</keyword>
<dbReference type="PANTHER" id="PTHR11691">
    <property type="entry name" value="TYPE I INTERFERON"/>
    <property type="match status" value="1"/>
</dbReference>
<dbReference type="OrthoDB" id="9833506at2759"/>
<organism evidence="8 9">
    <name type="scientific">Erinaceus europaeus</name>
    <name type="common">Western European hedgehog</name>
    <dbReference type="NCBI Taxonomy" id="9365"/>
    <lineage>
        <taxon>Eukaryota</taxon>
        <taxon>Metazoa</taxon>
        <taxon>Chordata</taxon>
        <taxon>Craniata</taxon>
        <taxon>Vertebrata</taxon>
        <taxon>Euteleostomi</taxon>
        <taxon>Mammalia</taxon>
        <taxon>Eutheria</taxon>
        <taxon>Laurasiatheria</taxon>
        <taxon>Eulipotyphla</taxon>
        <taxon>Erinaceidae</taxon>
        <taxon>Erinaceinae</taxon>
        <taxon>Erinaceus</taxon>
    </lineage>
</organism>
<comment type="similarity">
    <text evidence="6">Belongs to the alpha/beta interferon family.</text>
</comment>
<dbReference type="GO" id="GO:0005125">
    <property type="term" value="F:cytokine activity"/>
    <property type="evidence" value="ECO:0007669"/>
    <property type="project" value="UniProtKB-KW"/>
</dbReference>
<keyword evidence="5" id="KW-1015">Disulfide bond</keyword>
<dbReference type="AlphaFoldDB" id="A0A1S3WRQ2"/>
<dbReference type="Pfam" id="PF00143">
    <property type="entry name" value="Interferon"/>
    <property type="match status" value="1"/>
</dbReference>
<dbReference type="InterPro" id="IPR009079">
    <property type="entry name" value="4_helix_cytokine-like_core"/>
</dbReference>
<protein>
    <submittedName>
        <fullName evidence="9">Interferon omega-1-like</fullName>
    </submittedName>
</protein>
<name>A0A1S3WRQ2_ERIEU</name>
<comment type="subcellular location">
    <subcellularLocation>
        <location evidence="1">Secreted</location>
    </subcellularLocation>
</comment>
<keyword evidence="7" id="KW-0732">Signal</keyword>
<dbReference type="SUPFAM" id="SSF47266">
    <property type="entry name" value="4-helical cytokines"/>
    <property type="match status" value="1"/>
</dbReference>
<dbReference type="PROSITE" id="PS00252">
    <property type="entry name" value="INTERFERON_A_B_D"/>
    <property type="match status" value="1"/>
</dbReference>
<evidence type="ECO:0000256" key="4">
    <source>
        <dbReference type="ARBA" id="ARBA00023118"/>
    </source>
</evidence>
<evidence type="ECO:0000313" key="9">
    <source>
        <dbReference type="RefSeq" id="XP_016049020.1"/>
    </source>
</evidence>
<keyword evidence="2 6" id="KW-0202">Cytokine</keyword>
<dbReference type="SMART" id="SM00076">
    <property type="entry name" value="IFabd"/>
    <property type="match status" value="1"/>
</dbReference>
<accession>A0A1S3WRQ2</accession>
<dbReference type="GO" id="GO:0005615">
    <property type="term" value="C:extracellular space"/>
    <property type="evidence" value="ECO:0007669"/>
    <property type="project" value="UniProtKB-KW"/>
</dbReference>
<feature type="chain" id="PRO_5010313959" evidence="7">
    <location>
        <begin position="22"/>
        <end position="191"/>
    </location>
</feature>
<evidence type="ECO:0000256" key="3">
    <source>
        <dbReference type="ARBA" id="ARBA00022525"/>
    </source>
</evidence>
<proteinExistence type="inferred from homology"/>
<evidence type="ECO:0000256" key="7">
    <source>
        <dbReference type="SAM" id="SignalP"/>
    </source>
</evidence>
<evidence type="ECO:0000313" key="8">
    <source>
        <dbReference type="Proteomes" id="UP001652624"/>
    </source>
</evidence>
<dbReference type="InterPro" id="IPR000471">
    <property type="entry name" value="Interferon_alpha/beta/delta"/>
</dbReference>
<dbReference type="GO" id="GO:0051607">
    <property type="term" value="P:defense response to virus"/>
    <property type="evidence" value="ECO:0007669"/>
    <property type="project" value="UniProtKB-KW"/>
</dbReference>
<evidence type="ECO:0000256" key="2">
    <source>
        <dbReference type="ARBA" id="ARBA00022514"/>
    </source>
</evidence>
<dbReference type="GO" id="GO:0005126">
    <property type="term" value="F:cytokine receptor binding"/>
    <property type="evidence" value="ECO:0007669"/>
    <property type="project" value="InterPro"/>
</dbReference>
<feature type="signal peptide" evidence="7">
    <location>
        <begin position="1"/>
        <end position="21"/>
    </location>
</feature>